<dbReference type="Gene3D" id="3.30.1180.10">
    <property type="match status" value="1"/>
</dbReference>
<dbReference type="EMBL" id="FRAG01000011">
    <property type="protein sequence ID" value="SHJ83795.1"/>
    <property type="molecule type" value="Genomic_DNA"/>
</dbReference>
<accession>A0A1M6MJX2</accession>
<dbReference type="SUPFAM" id="SSF82549">
    <property type="entry name" value="DAK1/DegV-like"/>
    <property type="match status" value="1"/>
</dbReference>
<keyword evidence="1" id="KW-0446">Lipid-binding</keyword>
<evidence type="ECO:0000313" key="2">
    <source>
        <dbReference type="EMBL" id="SHJ83795.1"/>
    </source>
</evidence>
<dbReference type="RefSeq" id="WP_073148085.1">
    <property type="nucleotide sequence ID" value="NZ_FRAG01000011.1"/>
</dbReference>
<dbReference type="STRING" id="1121301.SAMN02745912_01273"/>
<keyword evidence="3" id="KW-1185">Reference proteome</keyword>
<sequence>MNKIKFITDSLSDIPKDIADKYDISVMPLTIRFGTEEFRDRVDLSPEEFYRKLEEYEEIPQTSQVTPIEFKKAIKKAFDDGYDNIIIINGSGGVSGTHQSALIAKEEMGKGNIYVFDSRSLAYGCGMIVVEAAKMALHKKPLDEILHKIKQMIDGAQQVFSVDTLKYLHKNGRLSTGKMALGTLLNVKPILAIIDGKVEPVDKVRGNKKLYKRLIEICKEKGLKKGAKIGLGHAANPQGLSKLKELIEKEISPSEIVITDVGCTIGTHTGRGVLSIYFISEKDR</sequence>
<dbReference type="NCBIfam" id="TIGR00762">
    <property type="entry name" value="DegV"/>
    <property type="match status" value="1"/>
</dbReference>
<dbReference type="Gene3D" id="3.40.50.10170">
    <property type="match status" value="1"/>
</dbReference>
<dbReference type="PANTHER" id="PTHR33434">
    <property type="entry name" value="DEGV DOMAIN-CONTAINING PROTEIN DR_1986-RELATED"/>
    <property type="match status" value="1"/>
</dbReference>
<protein>
    <submittedName>
        <fullName evidence="2">EDD domain protein, DegV family</fullName>
    </submittedName>
</protein>
<gene>
    <name evidence="2" type="ORF">SAMN02745912_01273</name>
</gene>
<proteinExistence type="predicted"/>
<evidence type="ECO:0000256" key="1">
    <source>
        <dbReference type="ARBA" id="ARBA00023121"/>
    </source>
</evidence>
<dbReference type="GO" id="GO:0008289">
    <property type="term" value="F:lipid binding"/>
    <property type="evidence" value="ECO:0007669"/>
    <property type="project" value="UniProtKB-KW"/>
</dbReference>
<dbReference type="InterPro" id="IPR043168">
    <property type="entry name" value="DegV_C"/>
</dbReference>
<dbReference type="AlphaFoldDB" id="A0A1M6MJX2"/>
<dbReference type="InterPro" id="IPR050270">
    <property type="entry name" value="DegV_domain_contain"/>
</dbReference>
<dbReference type="PANTHER" id="PTHR33434:SF2">
    <property type="entry name" value="FATTY ACID-BINDING PROTEIN TM_1468"/>
    <property type="match status" value="1"/>
</dbReference>
<dbReference type="PROSITE" id="PS51482">
    <property type="entry name" value="DEGV"/>
    <property type="match status" value="1"/>
</dbReference>
<dbReference type="OrthoDB" id="9780660at2"/>
<organism evidence="2 3">
    <name type="scientific">Paramaledivibacter caminithermalis (strain DSM 15212 / CIP 107654 / DViRD3)</name>
    <name type="common">Clostridium caminithermale</name>
    <dbReference type="NCBI Taxonomy" id="1121301"/>
    <lineage>
        <taxon>Bacteria</taxon>
        <taxon>Bacillati</taxon>
        <taxon>Bacillota</taxon>
        <taxon>Clostridia</taxon>
        <taxon>Peptostreptococcales</taxon>
        <taxon>Caminicellaceae</taxon>
        <taxon>Paramaledivibacter</taxon>
    </lineage>
</organism>
<name>A0A1M6MJX2_PARC5</name>
<evidence type="ECO:0000313" key="3">
    <source>
        <dbReference type="Proteomes" id="UP000184465"/>
    </source>
</evidence>
<dbReference type="Proteomes" id="UP000184465">
    <property type="component" value="Unassembled WGS sequence"/>
</dbReference>
<reference evidence="3" key="1">
    <citation type="submission" date="2016-11" db="EMBL/GenBank/DDBJ databases">
        <authorList>
            <person name="Varghese N."/>
            <person name="Submissions S."/>
        </authorList>
    </citation>
    <scope>NUCLEOTIDE SEQUENCE [LARGE SCALE GENOMIC DNA]</scope>
    <source>
        <strain evidence="3">DSM 15212 / CIP 107654 / DViRD3</strain>
    </source>
</reference>
<dbReference type="InterPro" id="IPR003797">
    <property type="entry name" value="DegV"/>
</dbReference>
<dbReference type="Pfam" id="PF02645">
    <property type="entry name" value="DegV"/>
    <property type="match status" value="1"/>
</dbReference>